<accession>A0ABR9H7F2</accession>
<dbReference type="RefSeq" id="WP_192624557.1">
    <property type="nucleotide sequence ID" value="NZ_JADBGG010000030.1"/>
</dbReference>
<proteinExistence type="predicted"/>
<evidence type="ECO:0000313" key="2">
    <source>
        <dbReference type="EMBL" id="MBE1426630.1"/>
    </source>
</evidence>
<dbReference type="SUPFAM" id="SSF56747">
    <property type="entry name" value="Prim-pol domain"/>
    <property type="match status" value="1"/>
</dbReference>
<evidence type="ECO:0000313" key="3">
    <source>
        <dbReference type="Proteomes" id="UP000639010"/>
    </source>
</evidence>
<gene>
    <name evidence="2" type="ORF">H4684_003296</name>
</gene>
<evidence type="ECO:0000259" key="1">
    <source>
        <dbReference type="Pfam" id="PF22548"/>
    </source>
</evidence>
<sequence>MNAIPKQTQGAVQYDLLLDNLRQQVLTGHNPDKTTALLSRTELFEHLNPEQLLSWASCAQIAGNIAIAEKAFDHLHEHYPDSEEAWNEHRDYLQAMNDSVGLATLRAQCRVRAPQFLALFHTQPQGWEREAEIPDASFVTMNREKILISRFMEIFRGREDCFARQWVDKAEGKSGYMPVRRPMTEQDLREHLSGLRTFGIYLMQADGRVRIGVIDADLRKDLRQPSLPASQRDSVRRELAYILERIPALAGDMGLSCIVEFSGSKGYHFWFPFDDPVDPAKLRSILHNFSNSLAKDLPCFTLEVFPKQDHLSGKGLGNLVKLPLGIHRLSGKPSRFLPGDRGDAWRQLEKLEQATINSVAALSAAKAAPKATVVEHPSFKRWKNDYPELAAISAACPLLAGIFSLCREGRALSVREERVLFGVLGFLDRRGAVLHALLGNQAEYNRHLVDYRISRLRGTPLGCKKIHALLESSRDLCDFPPGAAYGHPLLFVDGWQSGRCGQSENVSNLQDALDQLRQSLELVGRFLPEPGKAMT</sequence>
<dbReference type="Pfam" id="PF22548">
    <property type="entry name" value="AEP-TOTE"/>
    <property type="match status" value="1"/>
</dbReference>
<protein>
    <recommendedName>
        <fullName evidence="1">TOTE conflict system primase domain-containing protein</fullName>
    </recommendedName>
</protein>
<name>A0ABR9H7F2_9BACT</name>
<feature type="domain" description="TOTE conflict system primase" evidence="1">
    <location>
        <begin position="148"/>
        <end position="359"/>
    </location>
</feature>
<organism evidence="2 3">
    <name type="scientific">Desulfomicrobium macestii</name>
    <dbReference type="NCBI Taxonomy" id="90731"/>
    <lineage>
        <taxon>Bacteria</taxon>
        <taxon>Pseudomonadati</taxon>
        <taxon>Thermodesulfobacteriota</taxon>
        <taxon>Desulfovibrionia</taxon>
        <taxon>Desulfovibrionales</taxon>
        <taxon>Desulfomicrobiaceae</taxon>
        <taxon>Desulfomicrobium</taxon>
    </lineage>
</organism>
<dbReference type="Proteomes" id="UP000639010">
    <property type="component" value="Unassembled WGS sequence"/>
</dbReference>
<dbReference type="NCBIfam" id="NF040561">
    <property type="entry name" value="PrimPol_Msp"/>
    <property type="match status" value="1"/>
</dbReference>
<comment type="caution">
    <text evidence="2">The sequence shown here is derived from an EMBL/GenBank/DDBJ whole genome shotgun (WGS) entry which is preliminary data.</text>
</comment>
<dbReference type="InterPro" id="IPR054347">
    <property type="entry name" value="TOTE_primase"/>
</dbReference>
<keyword evidence="3" id="KW-1185">Reference proteome</keyword>
<reference evidence="2 3" key="1">
    <citation type="submission" date="2020-10" db="EMBL/GenBank/DDBJ databases">
        <title>Genomic Encyclopedia of Type Strains, Phase IV (KMG-IV): sequencing the most valuable type-strain genomes for metagenomic binning, comparative biology and taxonomic classification.</title>
        <authorList>
            <person name="Goeker M."/>
        </authorList>
    </citation>
    <scope>NUCLEOTIDE SEQUENCE [LARGE SCALE GENOMIC DNA]</scope>
    <source>
        <strain evidence="2 3">DSM 4194</strain>
    </source>
</reference>
<dbReference type="EMBL" id="JADBGG010000030">
    <property type="protein sequence ID" value="MBE1426630.1"/>
    <property type="molecule type" value="Genomic_DNA"/>
</dbReference>